<evidence type="ECO:0000256" key="9">
    <source>
        <dbReference type="HAMAP-Rule" id="MF_00237"/>
    </source>
</evidence>
<accession>A0AB37GBD5</accession>
<keyword evidence="2 9" id="KW-0813">Transport</keyword>
<feature type="transmembrane region" description="Helical" evidence="11">
    <location>
        <begin position="6"/>
        <end position="23"/>
    </location>
</feature>
<evidence type="ECO:0000256" key="2">
    <source>
        <dbReference type="ARBA" id="ARBA00022448"/>
    </source>
</evidence>
<dbReference type="HAMAP" id="MF_00237">
    <property type="entry name" value="TatB"/>
    <property type="match status" value="1"/>
</dbReference>
<comment type="subcellular location">
    <subcellularLocation>
        <location evidence="9">Cell membrane</location>
        <topology evidence="9">Single-pass membrane protein</topology>
    </subcellularLocation>
    <subcellularLocation>
        <location evidence="1">Membrane</location>
        <topology evidence="1">Single-pass membrane protein</topology>
    </subcellularLocation>
</comment>
<reference evidence="14 15" key="1">
    <citation type="submission" date="2020-12" db="EMBL/GenBank/DDBJ databases">
        <title>FDA dAtabase for Regulatory Grade micrObial Sequences (FDA-ARGOS): Supporting development and validation of Infectious Disease Dx tests.</title>
        <authorList>
            <person name="Sproer C."/>
            <person name="Gronow S."/>
            <person name="Severitt S."/>
            <person name="Schroder I."/>
            <person name="Tallon L."/>
            <person name="Sadzewicz L."/>
            <person name="Zhao X."/>
            <person name="Boylan J."/>
            <person name="Ott S."/>
            <person name="Bowen H."/>
            <person name="Vavikolanu K."/>
            <person name="Mehta A."/>
            <person name="Aluvathingal J."/>
            <person name="Nadendla S."/>
            <person name="Lowell S."/>
            <person name="Myers T."/>
            <person name="Yan Y."/>
            <person name="Sichtig H."/>
        </authorList>
    </citation>
    <scope>NUCLEOTIDE SEQUENCE [LARGE SCALE GENOMIC DNA]</scope>
    <source>
        <strain evidence="12 14">FDAARGOS_938</strain>
        <strain evidence="13 15">FDAARGOS_991</strain>
    </source>
</reference>
<keyword evidence="15" id="KW-1185">Reference proteome</keyword>
<sequence>MFSNVGWGEILVLFILGLILIGPERLPKVIEDIRALLLAARTAINDARDNLSDEFGEDFDDLRKPLQELNDLRRLNPKTAITRTLFDGDDTYLDMLSGKPAAGGGGTSGAGAGGTGAVGAGGATGAGGVTGAVGAAGGVGAAGQQNQQSNMNQQPAQPIQPQQNPQYQQPGPQPGAWQDPVAQARQQQAQQTPQQPQQPQQPRGVQAWVDDDNL</sequence>
<feature type="compositionally biased region" description="Low complexity" evidence="10">
    <location>
        <begin position="142"/>
        <end position="207"/>
    </location>
</feature>
<feature type="region of interest" description="Disordered" evidence="10">
    <location>
        <begin position="140"/>
        <end position="214"/>
    </location>
</feature>
<organism evidence="12 14">
    <name type="scientific">Corynebacterium amycolatum</name>
    <dbReference type="NCBI Taxonomy" id="43765"/>
    <lineage>
        <taxon>Bacteria</taxon>
        <taxon>Bacillati</taxon>
        <taxon>Actinomycetota</taxon>
        <taxon>Actinomycetes</taxon>
        <taxon>Mycobacteriales</taxon>
        <taxon>Corynebacteriaceae</taxon>
        <taxon>Corynebacterium</taxon>
    </lineage>
</organism>
<evidence type="ECO:0000256" key="3">
    <source>
        <dbReference type="ARBA" id="ARBA00022475"/>
    </source>
</evidence>
<gene>
    <name evidence="9 12" type="primary">tatB</name>
    <name evidence="12" type="ORF">I6G95_07375</name>
    <name evidence="13" type="ORF">I6H48_07945</name>
</gene>
<evidence type="ECO:0000313" key="14">
    <source>
        <dbReference type="Proteomes" id="UP000594774"/>
    </source>
</evidence>
<evidence type="ECO:0000256" key="5">
    <source>
        <dbReference type="ARBA" id="ARBA00022927"/>
    </source>
</evidence>
<dbReference type="GO" id="GO:0033281">
    <property type="term" value="C:TAT protein transport complex"/>
    <property type="evidence" value="ECO:0007669"/>
    <property type="project" value="UniProtKB-UniRule"/>
</dbReference>
<dbReference type="EMBL" id="CP065628">
    <property type="protein sequence ID" value="QPR30067.1"/>
    <property type="molecule type" value="Genomic_DNA"/>
</dbReference>
<dbReference type="Gene3D" id="1.20.5.3310">
    <property type="match status" value="1"/>
</dbReference>
<comment type="subunit">
    <text evidence="9">The Tat system comprises two distinct complexes: a TatABC complex, containing multiple copies of TatA, TatB and TatC subunits, and a separate TatA complex, containing only TatA subunits. Substrates initially bind to the TatABC complex, which probably triggers association of the separate TatA complex to form the active translocon.</text>
</comment>
<dbReference type="GO" id="GO:0008320">
    <property type="term" value="F:protein transmembrane transporter activity"/>
    <property type="evidence" value="ECO:0007669"/>
    <property type="project" value="UniProtKB-UniRule"/>
</dbReference>
<evidence type="ECO:0000313" key="12">
    <source>
        <dbReference type="EMBL" id="QPR30067.1"/>
    </source>
</evidence>
<keyword evidence="3 9" id="KW-1003">Cell membrane</keyword>
<keyword evidence="6 9" id="KW-1133">Transmembrane helix</keyword>
<evidence type="ECO:0000256" key="4">
    <source>
        <dbReference type="ARBA" id="ARBA00022692"/>
    </source>
</evidence>
<protein>
    <recommendedName>
        <fullName evidence="9">Sec-independent protein translocase protein TatB</fullName>
    </recommendedName>
</protein>
<dbReference type="Proteomes" id="UP000594774">
    <property type="component" value="Chromosome"/>
</dbReference>
<evidence type="ECO:0000256" key="11">
    <source>
        <dbReference type="SAM" id="Phobius"/>
    </source>
</evidence>
<dbReference type="GO" id="GO:0043953">
    <property type="term" value="P:protein transport by the Tat complex"/>
    <property type="evidence" value="ECO:0007669"/>
    <property type="project" value="UniProtKB-UniRule"/>
</dbReference>
<keyword evidence="8 9" id="KW-0472">Membrane</keyword>
<evidence type="ECO:0000256" key="8">
    <source>
        <dbReference type="ARBA" id="ARBA00023136"/>
    </source>
</evidence>
<dbReference type="Proteomes" id="UP000595198">
    <property type="component" value="Chromosome"/>
</dbReference>
<keyword evidence="5 9" id="KW-0653">Protein transport</keyword>
<dbReference type="InterPro" id="IPR003369">
    <property type="entry name" value="TatA/B/E"/>
</dbReference>
<dbReference type="EMBL" id="CP066023">
    <property type="protein sequence ID" value="QQB81905.1"/>
    <property type="molecule type" value="Genomic_DNA"/>
</dbReference>
<dbReference type="AlphaFoldDB" id="A0AB37GBD5"/>
<keyword evidence="7 9" id="KW-0811">Translocation</keyword>
<name>A0AB37GBD5_CORAY</name>
<evidence type="ECO:0000313" key="15">
    <source>
        <dbReference type="Proteomes" id="UP000595198"/>
    </source>
</evidence>
<evidence type="ECO:0000256" key="1">
    <source>
        <dbReference type="ARBA" id="ARBA00004167"/>
    </source>
</evidence>
<comment type="function">
    <text evidence="9">Part of the twin-arginine translocation (Tat) system that transports large folded proteins containing a characteristic twin-arginine motif in their signal peptide across membranes. Together with TatC, TatB is part of a receptor directly interacting with Tat signal peptides. TatB may form an oligomeric binding site that transiently accommodates folded Tat precursor proteins before their translocation.</text>
</comment>
<dbReference type="Pfam" id="PF02416">
    <property type="entry name" value="TatA_B_E"/>
    <property type="match status" value="1"/>
</dbReference>
<proteinExistence type="inferred from homology"/>
<evidence type="ECO:0000256" key="7">
    <source>
        <dbReference type="ARBA" id="ARBA00023010"/>
    </source>
</evidence>
<evidence type="ECO:0000256" key="6">
    <source>
        <dbReference type="ARBA" id="ARBA00022989"/>
    </source>
</evidence>
<keyword evidence="4 9" id="KW-0812">Transmembrane</keyword>
<dbReference type="PRINTS" id="PR01506">
    <property type="entry name" value="TATBPROTEIN"/>
</dbReference>
<evidence type="ECO:0000313" key="13">
    <source>
        <dbReference type="EMBL" id="QQB81905.1"/>
    </source>
</evidence>
<comment type="similarity">
    <text evidence="9">Belongs to the TatB family.</text>
</comment>
<evidence type="ECO:0000256" key="10">
    <source>
        <dbReference type="SAM" id="MobiDB-lite"/>
    </source>
</evidence>
<dbReference type="NCBIfam" id="TIGR01410">
    <property type="entry name" value="tatB"/>
    <property type="match status" value="1"/>
</dbReference>
<dbReference type="InterPro" id="IPR018448">
    <property type="entry name" value="TatB"/>
</dbReference>